<accession>A0AAV7MDN3</accession>
<protein>
    <submittedName>
        <fullName evidence="1">Uncharacterized protein</fullName>
    </submittedName>
</protein>
<comment type="caution">
    <text evidence="1">The sequence shown here is derived from an EMBL/GenBank/DDBJ whole genome shotgun (WGS) entry which is preliminary data.</text>
</comment>
<sequence>MGAVGQYWAEANLGVLEQERRVISQFKIYQINMWLISQDWDASEPEQMEIDLQDHRIMKKEVAYWYQLLLIAADDERKVPYSVCDGYLLDVELEELWKVSLSILSLVAKPAALSKNQFFTFHKAYWTPKQLAKLRGSGLSKCKQCSRNEAGDMHMFATTPNLEEF</sequence>
<gene>
    <name evidence="1" type="ORF">NDU88_005975</name>
</gene>
<dbReference type="AlphaFoldDB" id="A0AAV7MDN3"/>
<name>A0AAV7MDN3_PLEWA</name>
<dbReference type="EMBL" id="JANPWB010000014">
    <property type="protein sequence ID" value="KAJ1100900.1"/>
    <property type="molecule type" value="Genomic_DNA"/>
</dbReference>
<evidence type="ECO:0000313" key="1">
    <source>
        <dbReference type="EMBL" id="KAJ1100900.1"/>
    </source>
</evidence>
<organism evidence="1 2">
    <name type="scientific">Pleurodeles waltl</name>
    <name type="common">Iberian ribbed newt</name>
    <dbReference type="NCBI Taxonomy" id="8319"/>
    <lineage>
        <taxon>Eukaryota</taxon>
        <taxon>Metazoa</taxon>
        <taxon>Chordata</taxon>
        <taxon>Craniata</taxon>
        <taxon>Vertebrata</taxon>
        <taxon>Euteleostomi</taxon>
        <taxon>Amphibia</taxon>
        <taxon>Batrachia</taxon>
        <taxon>Caudata</taxon>
        <taxon>Salamandroidea</taxon>
        <taxon>Salamandridae</taxon>
        <taxon>Pleurodelinae</taxon>
        <taxon>Pleurodeles</taxon>
    </lineage>
</organism>
<proteinExistence type="predicted"/>
<keyword evidence="2" id="KW-1185">Reference proteome</keyword>
<evidence type="ECO:0000313" key="2">
    <source>
        <dbReference type="Proteomes" id="UP001066276"/>
    </source>
</evidence>
<dbReference type="Proteomes" id="UP001066276">
    <property type="component" value="Chromosome 10"/>
</dbReference>
<reference evidence="1" key="1">
    <citation type="journal article" date="2022" name="bioRxiv">
        <title>Sequencing and chromosome-scale assembly of the giantPleurodeles waltlgenome.</title>
        <authorList>
            <person name="Brown T."/>
            <person name="Elewa A."/>
            <person name="Iarovenko S."/>
            <person name="Subramanian E."/>
            <person name="Araus A.J."/>
            <person name="Petzold A."/>
            <person name="Susuki M."/>
            <person name="Suzuki K.-i.T."/>
            <person name="Hayashi T."/>
            <person name="Toyoda A."/>
            <person name="Oliveira C."/>
            <person name="Osipova E."/>
            <person name="Leigh N.D."/>
            <person name="Simon A."/>
            <person name="Yun M.H."/>
        </authorList>
    </citation>
    <scope>NUCLEOTIDE SEQUENCE</scope>
    <source>
        <strain evidence="1">20211129_DDA</strain>
        <tissue evidence="1">Liver</tissue>
    </source>
</reference>